<dbReference type="AlphaFoldDB" id="A0A9P7G587"/>
<name>A0A9P7G587_9AGAR</name>
<keyword evidence="3" id="KW-1185">Reference proteome</keyword>
<evidence type="ECO:0000313" key="2">
    <source>
        <dbReference type="EMBL" id="KAG5644312.1"/>
    </source>
</evidence>
<organism evidence="2 3">
    <name type="scientific">Asterophora parasitica</name>
    <dbReference type="NCBI Taxonomy" id="117018"/>
    <lineage>
        <taxon>Eukaryota</taxon>
        <taxon>Fungi</taxon>
        <taxon>Dikarya</taxon>
        <taxon>Basidiomycota</taxon>
        <taxon>Agaricomycotina</taxon>
        <taxon>Agaricomycetes</taxon>
        <taxon>Agaricomycetidae</taxon>
        <taxon>Agaricales</taxon>
        <taxon>Tricholomatineae</taxon>
        <taxon>Lyophyllaceae</taxon>
        <taxon>Asterophora</taxon>
    </lineage>
</organism>
<feature type="region of interest" description="Disordered" evidence="1">
    <location>
        <begin position="203"/>
        <end position="232"/>
    </location>
</feature>
<dbReference type="EMBL" id="JABCKV010000075">
    <property type="protein sequence ID" value="KAG5644312.1"/>
    <property type="molecule type" value="Genomic_DNA"/>
</dbReference>
<dbReference type="Proteomes" id="UP000775547">
    <property type="component" value="Unassembled WGS sequence"/>
</dbReference>
<reference evidence="2" key="1">
    <citation type="submission" date="2020-07" db="EMBL/GenBank/DDBJ databases">
        <authorList>
            <person name="Nieuwenhuis M."/>
            <person name="Van De Peppel L.J.J."/>
        </authorList>
    </citation>
    <scope>NUCLEOTIDE SEQUENCE</scope>
    <source>
        <strain evidence="2">AP01</strain>
        <tissue evidence="2">Mycelium</tissue>
    </source>
</reference>
<evidence type="ECO:0000256" key="1">
    <source>
        <dbReference type="SAM" id="MobiDB-lite"/>
    </source>
</evidence>
<protein>
    <submittedName>
        <fullName evidence="2">Uncharacterized protein</fullName>
    </submittedName>
</protein>
<gene>
    <name evidence="2" type="ORF">DXG03_008730</name>
</gene>
<accession>A0A9P7G587</accession>
<evidence type="ECO:0000313" key="3">
    <source>
        <dbReference type="Proteomes" id="UP000775547"/>
    </source>
</evidence>
<proteinExistence type="predicted"/>
<dbReference type="OrthoDB" id="3049950at2759"/>
<comment type="caution">
    <text evidence="2">The sequence shown here is derived from an EMBL/GenBank/DDBJ whole genome shotgun (WGS) entry which is preliminary data.</text>
</comment>
<reference evidence="2" key="2">
    <citation type="submission" date="2021-10" db="EMBL/GenBank/DDBJ databases">
        <title>Phylogenomics reveals ancestral predisposition of the termite-cultivated fungus Termitomyces towards a domesticated lifestyle.</title>
        <authorList>
            <person name="Auxier B."/>
            <person name="Grum-Grzhimaylo A."/>
            <person name="Cardenas M.E."/>
            <person name="Lodge J.D."/>
            <person name="Laessoe T."/>
            <person name="Pedersen O."/>
            <person name="Smith M.E."/>
            <person name="Kuyper T.W."/>
            <person name="Franco-Molano E.A."/>
            <person name="Baroni T.J."/>
            <person name="Aanen D.K."/>
        </authorList>
    </citation>
    <scope>NUCLEOTIDE SEQUENCE</scope>
    <source>
        <strain evidence="2">AP01</strain>
        <tissue evidence="2">Mycelium</tissue>
    </source>
</reference>
<sequence>MNTHRVSVSRDPLGTTTTSLETRAEELRNTIASLYNSAPWRPFSLCFPMDQDSEVHHVFEAAPRVPNPMAHTWSAPLPSGVTSSRCDFVFNPFGCDDDIHTSPSTVYTSEGFHTLASPVVAPSILAQEVPFTFYTADGIHSEALSTFEPSNLERESPSTQITEFRFDPFGDSSPAVSPRILYDSTQPLATVVPQFDAPALQLRFSGTPGSTPPLSYEPESGVDSPSTSPDSSLIVVDTGDTRTYTEMKVMAPKPRALMRPVAQLFEIQAWAESLPSLMSPLKDLTSFPETDQYTASEVFAKAQVDASTAEVEDGTRPSAQLVADMKLLLSMPVGPQKDEISRRLFGWNGPSSFFGQQYLAPTFEAETSGDGA</sequence>